<comment type="caution">
    <text evidence="1">The sequence shown here is derived from an EMBL/GenBank/DDBJ whole genome shotgun (WGS) entry which is preliminary data.</text>
</comment>
<evidence type="ECO:0000313" key="1">
    <source>
        <dbReference type="EMBL" id="KAF7273309.1"/>
    </source>
</evidence>
<reference evidence="1" key="1">
    <citation type="submission" date="2020-08" db="EMBL/GenBank/DDBJ databases">
        <title>Genome sequencing and assembly of the red palm weevil Rhynchophorus ferrugineus.</title>
        <authorList>
            <person name="Dias G.B."/>
            <person name="Bergman C.M."/>
            <person name="Manee M."/>
        </authorList>
    </citation>
    <scope>NUCLEOTIDE SEQUENCE</scope>
    <source>
        <strain evidence="1">AA-2017</strain>
        <tissue evidence="1">Whole larva</tissue>
    </source>
</reference>
<dbReference type="GO" id="GO:0003676">
    <property type="term" value="F:nucleic acid binding"/>
    <property type="evidence" value="ECO:0007669"/>
    <property type="project" value="InterPro"/>
</dbReference>
<sequence>MGPPHAFRNPQRQSRPSDFHLFSKLKQHLDGQRFSKDEEVKEAVNKFISGIEAGFFEAGFQKWIIARQENWVEKFGDYVEK</sequence>
<proteinExistence type="predicted"/>
<evidence type="ECO:0000313" key="2">
    <source>
        <dbReference type="Proteomes" id="UP000625711"/>
    </source>
</evidence>
<keyword evidence="2" id="KW-1185">Reference proteome</keyword>
<dbReference type="AlphaFoldDB" id="A0A834I3J8"/>
<accession>A0A834I3J8</accession>
<dbReference type="OrthoDB" id="6753549at2759"/>
<name>A0A834I3J8_RHYFE</name>
<gene>
    <name evidence="1" type="ORF">GWI33_013975</name>
</gene>
<dbReference type="Gene3D" id="3.30.420.10">
    <property type="entry name" value="Ribonuclease H-like superfamily/Ribonuclease H"/>
    <property type="match status" value="1"/>
</dbReference>
<dbReference type="EMBL" id="JAACXV010013494">
    <property type="protein sequence ID" value="KAF7273309.1"/>
    <property type="molecule type" value="Genomic_DNA"/>
</dbReference>
<dbReference type="InterPro" id="IPR036397">
    <property type="entry name" value="RNaseH_sf"/>
</dbReference>
<dbReference type="Proteomes" id="UP000625711">
    <property type="component" value="Unassembled WGS sequence"/>
</dbReference>
<protein>
    <submittedName>
        <fullName evidence="1">Uncharacterized protein</fullName>
    </submittedName>
</protein>
<organism evidence="1 2">
    <name type="scientific">Rhynchophorus ferrugineus</name>
    <name type="common">Red palm weevil</name>
    <name type="synonym">Curculio ferrugineus</name>
    <dbReference type="NCBI Taxonomy" id="354439"/>
    <lineage>
        <taxon>Eukaryota</taxon>
        <taxon>Metazoa</taxon>
        <taxon>Ecdysozoa</taxon>
        <taxon>Arthropoda</taxon>
        <taxon>Hexapoda</taxon>
        <taxon>Insecta</taxon>
        <taxon>Pterygota</taxon>
        <taxon>Neoptera</taxon>
        <taxon>Endopterygota</taxon>
        <taxon>Coleoptera</taxon>
        <taxon>Polyphaga</taxon>
        <taxon>Cucujiformia</taxon>
        <taxon>Curculionidae</taxon>
        <taxon>Dryophthorinae</taxon>
        <taxon>Rhynchophorus</taxon>
    </lineage>
</organism>